<evidence type="ECO:0000313" key="5">
    <source>
        <dbReference type="EMBL" id="MBO8416496.1"/>
    </source>
</evidence>
<dbReference type="PANTHER" id="PTHR33204:SF37">
    <property type="entry name" value="HTH-TYPE TRANSCRIPTIONAL REGULATOR YODB"/>
    <property type="match status" value="1"/>
</dbReference>
<dbReference type="EMBL" id="JADINH010000178">
    <property type="protein sequence ID" value="MBO8416496.1"/>
    <property type="molecule type" value="Genomic_DNA"/>
</dbReference>
<keyword evidence="2" id="KW-0238">DNA-binding</keyword>
<dbReference type="Pfam" id="PF01638">
    <property type="entry name" value="HxlR"/>
    <property type="match status" value="1"/>
</dbReference>
<sequence>MPASKIDRSTIACPVELTMSLISNKWKTLIIRNLLSGRKRFSELSKGLPGISQKVLTANLRELERDGLVLRTVYPEVPPRVEYELTEIGMSLKQIIEVMLVWGCSYQQK</sequence>
<dbReference type="PANTHER" id="PTHR33204">
    <property type="entry name" value="TRANSCRIPTIONAL REGULATOR, MARR FAMILY"/>
    <property type="match status" value="1"/>
</dbReference>
<feature type="domain" description="HTH hxlR-type" evidence="4">
    <location>
        <begin position="13"/>
        <end position="109"/>
    </location>
</feature>
<dbReference type="InterPro" id="IPR011991">
    <property type="entry name" value="ArsR-like_HTH"/>
</dbReference>
<evidence type="ECO:0000259" key="4">
    <source>
        <dbReference type="PROSITE" id="PS51118"/>
    </source>
</evidence>
<reference evidence="5" key="1">
    <citation type="submission" date="2020-10" db="EMBL/GenBank/DDBJ databases">
        <authorList>
            <person name="Gilroy R."/>
        </authorList>
    </citation>
    <scope>NUCLEOTIDE SEQUENCE</scope>
    <source>
        <strain evidence="5">17213</strain>
    </source>
</reference>
<dbReference type="GO" id="GO:0003677">
    <property type="term" value="F:DNA binding"/>
    <property type="evidence" value="ECO:0007669"/>
    <property type="project" value="UniProtKB-KW"/>
</dbReference>
<evidence type="ECO:0000256" key="1">
    <source>
        <dbReference type="ARBA" id="ARBA00023015"/>
    </source>
</evidence>
<name>A0A9D9GTZ8_9GAMM</name>
<dbReference type="GO" id="GO:0006355">
    <property type="term" value="P:regulation of DNA-templated transcription"/>
    <property type="evidence" value="ECO:0007669"/>
    <property type="project" value="UniProtKB-ARBA"/>
</dbReference>
<accession>A0A9D9GTZ8</accession>
<dbReference type="CDD" id="cd00090">
    <property type="entry name" value="HTH_ARSR"/>
    <property type="match status" value="1"/>
</dbReference>
<gene>
    <name evidence="5" type="ORF">IAB19_08965</name>
</gene>
<dbReference type="SUPFAM" id="SSF46785">
    <property type="entry name" value="Winged helix' DNA-binding domain"/>
    <property type="match status" value="1"/>
</dbReference>
<dbReference type="PROSITE" id="PS51118">
    <property type="entry name" value="HTH_HXLR"/>
    <property type="match status" value="1"/>
</dbReference>
<feature type="non-terminal residue" evidence="5">
    <location>
        <position position="109"/>
    </location>
</feature>
<protein>
    <submittedName>
        <fullName evidence="5">Helix-turn-helix transcriptional regulator</fullName>
    </submittedName>
</protein>
<dbReference type="InterPro" id="IPR036388">
    <property type="entry name" value="WH-like_DNA-bd_sf"/>
</dbReference>
<dbReference type="InterPro" id="IPR036390">
    <property type="entry name" value="WH_DNA-bd_sf"/>
</dbReference>
<organism evidence="5 6">
    <name type="scientific">Candidatus Avisuccinivibrio stercorigallinarum</name>
    <dbReference type="NCBI Taxonomy" id="2840704"/>
    <lineage>
        <taxon>Bacteria</taxon>
        <taxon>Pseudomonadati</taxon>
        <taxon>Pseudomonadota</taxon>
        <taxon>Gammaproteobacteria</taxon>
        <taxon>Aeromonadales</taxon>
        <taxon>Succinivibrionaceae</taxon>
        <taxon>Succinivibrionaceae incertae sedis</taxon>
        <taxon>Candidatus Avisuccinivibrio</taxon>
    </lineage>
</organism>
<dbReference type="AlphaFoldDB" id="A0A9D9GTZ8"/>
<proteinExistence type="predicted"/>
<comment type="caution">
    <text evidence="5">The sequence shown here is derived from an EMBL/GenBank/DDBJ whole genome shotgun (WGS) entry which is preliminary data.</text>
</comment>
<dbReference type="Gene3D" id="1.10.10.10">
    <property type="entry name" value="Winged helix-like DNA-binding domain superfamily/Winged helix DNA-binding domain"/>
    <property type="match status" value="1"/>
</dbReference>
<evidence type="ECO:0000256" key="2">
    <source>
        <dbReference type="ARBA" id="ARBA00023125"/>
    </source>
</evidence>
<evidence type="ECO:0000313" key="6">
    <source>
        <dbReference type="Proteomes" id="UP000823631"/>
    </source>
</evidence>
<dbReference type="Proteomes" id="UP000823631">
    <property type="component" value="Unassembled WGS sequence"/>
</dbReference>
<keyword evidence="1" id="KW-0805">Transcription regulation</keyword>
<dbReference type="InterPro" id="IPR002577">
    <property type="entry name" value="HTH_HxlR"/>
</dbReference>
<keyword evidence="3" id="KW-0804">Transcription</keyword>
<reference evidence="5" key="2">
    <citation type="journal article" date="2021" name="PeerJ">
        <title>Extensive microbial diversity within the chicken gut microbiome revealed by metagenomics and culture.</title>
        <authorList>
            <person name="Gilroy R."/>
            <person name="Ravi A."/>
            <person name="Getino M."/>
            <person name="Pursley I."/>
            <person name="Horton D.L."/>
            <person name="Alikhan N.F."/>
            <person name="Baker D."/>
            <person name="Gharbi K."/>
            <person name="Hall N."/>
            <person name="Watson M."/>
            <person name="Adriaenssens E.M."/>
            <person name="Foster-Nyarko E."/>
            <person name="Jarju S."/>
            <person name="Secka A."/>
            <person name="Antonio M."/>
            <person name="Oren A."/>
            <person name="Chaudhuri R.R."/>
            <person name="La Ragione R."/>
            <person name="Hildebrand F."/>
            <person name="Pallen M.J."/>
        </authorList>
    </citation>
    <scope>NUCLEOTIDE SEQUENCE</scope>
    <source>
        <strain evidence="5">17213</strain>
    </source>
</reference>
<evidence type="ECO:0000256" key="3">
    <source>
        <dbReference type="ARBA" id="ARBA00023163"/>
    </source>
</evidence>